<dbReference type="Proteomes" id="UP000694395">
    <property type="component" value="Chromosome 5"/>
</dbReference>
<dbReference type="SUPFAM" id="SSF57501">
    <property type="entry name" value="Cystine-knot cytokines"/>
    <property type="match status" value="1"/>
</dbReference>
<evidence type="ECO:0000256" key="11">
    <source>
        <dbReference type="SAM" id="MobiDB-lite"/>
    </source>
</evidence>
<keyword evidence="9" id="KW-0325">Glycoprotein</keyword>
<protein>
    <submittedName>
        <fullName evidence="13">Nodal-related 1</fullName>
    </submittedName>
</protein>
<keyword evidence="5" id="KW-0165">Cleavage on pair of basic residues</keyword>
<accession>A0A8C7SMI9</accession>
<evidence type="ECO:0000256" key="7">
    <source>
        <dbReference type="ARBA" id="ARBA00023030"/>
    </source>
</evidence>
<dbReference type="PRINTS" id="PR00669">
    <property type="entry name" value="INHIBINA"/>
</dbReference>
<dbReference type="GO" id="GO:0009888">
    <property type="term" value="P:tissue development"/>
    <property type="evidence" value="ECO:0007669"/>
    <property type="project" value="UniProtKB-ARBA"/>
</dbReference>
<dbReference type="InterPro" id="IPR017948">
    <property type="entry name" value="TGFb_CS"/>
</dbReference>
<evidence type="ECO:0000256" key="3">
    <source>
        <dbReference type="ARBA" id="ARBA00022473"/>
    </source>
</evidence>
<sequence>MVVFSKHQTKKRAPTLIRTAEHSKYVTLDRERAGAGPAVSVEGGKGARRRKRHRLHQRAGVAGVAPGMAHTEERKGPLCKKVDMWVDFDQIGWSEWILYPKRYNAYRCEGSCPTPVDETVTPTNHAYMQSLLKLHRSDRVPCPSCVPTRLAPLSMLYYENSEVLMQHFQGMVVDECGCH</sequence>
<dbReference type="InterPro" id="IPR001839">
    <property type="entry name" value="TGF-b_C"/>
</dbReference>
<dbReference type="SMART" id="SM00204">
    <property type="entry name" value="TGFB"/>
    <property type="match status" value="1"/>
</dbReference>
<keyword evidence="8" id="KW-1015">Disulfide bond</keyword>
<name>A0A8C7SMI9_ONCMY</name>
<reference evidence="13" key="2">
    <citation type="submission" date="2025-08" db="UniProtKB">
        <authorList>
            <consortium name="Ensembl"/>
        </authorList>
    </citation>
    <scope>IDENTIFICATION</scope>
</reference>
<evidence type="ECO:0000259" key="12">
    <source>
        <dbReference type="PROSITE" id="PS51362"/>
    </source>
</evidence>
<dbReference type="CDD" id="cd13759">
    <property type="entry name" value="TGF_beta_NODAL"/>
    <property type="match status" value="1"/>
</dbReference>
<comment type="similarity">
    <text evidence="2 10">Belongs to the TGF-beta family.</text>
</comment>
<dbReference type="PROSITE" id="PS00250">
    <property type="entry name" value="TGF_BETA_1"/>
    <property type="match status" value="1"/>
</dbReference>
<keyword evidence="7 10" id="KW-0339">Growth factor</keyword>
<keyword evidence="14" id="KW-1185">Reference proteome</keyword>
<reference evidence="13" key="1">
    <citation type="submission" date="2020-07" db="EMBL/GenBank/DDBJ databases">
        <title>A long reads based de novo assembly of the rainbow trout Arlee double haploid line genome.</title>
        <authorList>
            <person name="Gao G."/>
            <person name="Palti Y."/>
        </authorList>
    </citation>
    <scope>NUCLEOTIDE SEQUENCE [LARGE SCALE GENOMIC DNA]</scope>
</reference>
<dbReference type="InterPro" id="IPR015615">
    <property type="entry name" value="TGF-beta-rel"/>
</dbReference>
<dbReference type="GO" id="GO:0008083">
    <property type="term" value="F:growth factor activity"/>
    <property type="evidence" value="ECO:0007669"/>
    <property type="project" value="UniProtKB-KW"/>
</dbReference>
<dbReference type="Ensembl" id="ENSOMYT00000075244.2">
    <property type="protein sequence ID" value="ENSOMYP00000069068.2"/>
    <property type="gene ID" value="ENSOMYG00000032048.2"/>
</dbReference>
<dbReference type="Gene3D" id="2.10.90.10">
    <property type="entry name" value="Cystine-knot cytokines"/>
    <property type="match status" value="1"/>
</dbReference>
<dbReference type="AlphaFoldDB" id="A0A8C7SMI9"/>
<comment type="subcellular location">
    <subcellularLocation>
        <location evidence="1">Secreted</location>
    </subcellularLocation>
</comment>
<evidence type="ECO:0000313" key="13">
    <source>
        <dbReference type="Ensembl" id="ENSOMYP00000069068.2"/>
    </source>
</evidence>
<evidence type="ECO:0000256" key="2">
    <source>
        <dbReference type="ARBA" id="ARBA00006656"/>
    </source>
</evidence>
<dbReference type="FunFam" id="2.10.90.10:FF:000026">
    <property type="entry name" value="Nodal homolog 3-A"/>
    <property type="match status" value="1"/>
</dbReference>
<evidence type="ECO:0000256" key="8">
    <source>
        <dbReference type="ARBA" id="ARBA00023157"/>
    </source>
</evidence>
<dbReference type="PANTHER" id="PTHR11848:SF159">
    <property type="entry name" value="NODAL HOMOLOG"/>
    <property type="match status" value="1"/>
</dbReference>
<evidence type="ECO:0000256" key="1">
    <source>
        <dbReference type="ARBA" id="ARBA00004613"/>
    </source>
</evidence>
<evidence type="ECO:0000256" key="10">
    <source>
        <dbReference type="RuleBase" id="RU000354"/>
    </source>
</evidence>
<evidence type="ECO:0000256" key="6">
    <source>
        <dbReference type="ARBA" id="ARBA00022729"/>
    </source>
</evidence>
<keyword evidence="6" id="KW-0732">Signal</keyword>
<feature type="compositionally biased region" description="Basic residues" evidence="11">
    <location>
        <begin position="46"/>
        <end position="57"/>
    </location>
</feature>
<keyword evidence="4" id="KW-0964">Secreted</keyword>
<reference evidence="13" key="3">
    <citation type="submission" date="2025-09" db="UniProtKB">
        <authorList>
            <consortium name="Ensembl"/>
        </authorList>
    </citation>
    <scope>IDENTIFICATION</scope>
</reference>
<dbReference type="GeneTree" id="ENSGT00940000163919"/>
<organism evidence="13 14">
    <name type="scientific">Oncorhynchus mykiss</name>
    <name type="common">Rainbow trout</name>
    <name type="synonym">Salmo gairdneri</name>
    <dbReference type="NCBI Taxonomy" id="8022"/>
    <lineage>
        <taxon>Eukaryota</taxon>
        <taxon>Metazoa</taxon>
        <taxon>Chordata</taxon>
        <taxon>Craniata</taxon>
        <taxon>Vertebrata</taxon>
        <taxon>Euteleostomi</taxon>
        <taxon>Actinopterygii</taxon>
        <taxon>Neopterygii</taxon>
        <taxon>Teleostei</taxon>
        <taxon>Protacanthopterygii</taxon>
        <taxon>Salmoniformes</taxon>
        <taxon>Salmonidae</taxon>
        <taxon>Salmoninae</taxon>
        <taxon>Oncorhynchus</taxon>
    </lineage>
</organism>
<evidence type="ECO:0000256" key="9">
    <source>
        <dbReference type="ARBA" id="ARBA00023180"/>
    </source>
</evidence>
<dbReference type="PANTHER" id="PTHR11848">
    <property type="entry name" value="TGF-BETA FAMILY"/>
    <property type="match status" value="1"/>
</dbReference>
<dbReference type="InterPro" id="IPR029034">
    <property type="entry name" value="Cystine-knot_cytokine"/>
</dbReference>
<dbReference type="GO" id="GO:0005125">
    <property type="term" value="F:cytokine activity"/>
    <property type="evidence" value="ECO:0007669"/>
    <property type="project" value="TreeGrafter"/>
</dbReference>
<feature type="domain" description="TGF-beta family profile" evidence="12">
    <location>
        <begin position="49"/>
        <end position="179"/>
    </location>
</feature>
<evidence type="ECO:0000313" key="14">
    <source>
        <dbReference type="Proteomes" id="UP000694395"/>
    </source>
</evidence>
<dbReference type="PROSITE" id="PS51362">
    <property type="entry name" value="TGF_BETA_2"/>
    <property type="match status" value="1"/>
</dbReference>
<dbReference type="GO" id="GO:0007369">
    <property type="term" value="P:gastrulation"/>
    <property type="evidence" value="ECO:0007669"/>
    <property type="project" value="UniProtKB-ARBA"/>
</dbReference>
<dbReference type="GO" id="GO:0005615">
    <property type="term" value="C:extracellular space"/>
    <property type="evidence" value="ECO:0007669"/>
    <property type="project" value="TreeGrafter"/>
</dbReference>
<evidence type="ECO:0000256" key="4">
    <source>
        <dbReference type="ARBA" id="ARBA00022525"/>
    </source>
</evidence>
<keyword evidence="3" id="KW-0217">Developmental protein</keyword>
<dbReference type="Pfam" id="PF00019">
    <property type="entry name" value="TGF_beta"/>
    <property type="match status" value="1"/>
</dbReference>
<feature type="region of interest" description="Disordered" evidence="11">
    <location>
        <begin position="36"/>
        <end position="59"/>
    </location>
</feature>
<evidence type="ECO:0000256" key="5">
    <source>
        <dbReference type="ARBA" id="ARBA00022685"/>
    </source>
</evidence>
<proteinExistence type="inferred from homology"/>